<evidence type="ECO:0000313" key="2">
    <source>
        <dbReference type="Proteomes" id="UP000076796"/>
    </source>
</evidence>
<sequence>MIHPKHINLDSVTNLRGFFRNQDAAPTIVATGPSGSGKSSTLTAVLPNSSNRLLARNVGIKQTSLINTKLMLNGKLMQDKVLIRIKTKPFDPLPIKAELTETLIEFIYSYRDDLEDTEVDETVLRNILDPKNRAYHYYSYVQMKNTDIVTGFPTLNSLREKLQNLYLMVTDGLREEVREREKEGKSLHPKPKKRDFYDKVINERLDIRCEAGIKLLYQWFEQLYASIKTDILEICNQQLLDEDHIVLDSFVNADQVENLIKQTYDPSSPYSLVVEELAYAVAPSDDFHEAFKRVYPESKYPGKLLKINILDTPGLTQIGEEKDDIENALNHVLTQRFDAFLFLCGADERPTIYDICKELLASNKKTLENMPKKILRTRSDLVLYEKMKKDRMIAIGDTNFMKGESTDSYAQAAYQAYLDELKREEDELSQELGSSDLIDFVSLDLHTLNSLTDFFAEKNMGKERLFETLLSLSREVYDAYMPPLAGRMWLQGTNPLHPAMESNMDGYMVHVLDEFSKHMVDLNEKEGLTQYLKYADPNKVYHGRSVQTFLFKHRIGVGHVTQANVYADFRLHIRNMLQKWIIAFFQDWSMHFDISFENLKQTETGKKAINEAPERLVEIYIQQKSQIISRIAIALSYDAFRTEMESKYYFNSWDKGFHENIQLFHSKFSNREYWRVEMRKYLKKELDNLLDRMYYYD</sequence>
<evidence type="ECO:0000313" key="1">
    <source>
        <dbReference type="EMBL" id="KZS44748.1"/>
    </source>
</evidence>
<dbReference type="SUPFAM" id="SSF52540">
    <property type="entry name" value="P-loop containing nucleoside triphosphate hydrolases"/>
    <property type="match status" value="1"/>
</dbReference>
<comment type="caution">
    <text evidence="1">The sequence shown here is derived from an EMBL/GenBank/DDBJ whole genome shotgun (WGS) entry which is preliminary data.</text>
</comment>
<dbReference type="Proteomes" id="UP000076796">
    <property type="component" value="Unassembled WGS sequence"/>
</dbReference>
<dbReference type="RefSeq" id="WP_063477332.1">
    <property type="nucleotide sequence ID" value="NZ_CBCSBX010000025.1"/>
</dbReference>
<accession>A0A163G5W3</accession>
<reference evidence="1" key="1">
    <citation type="journal article" date="2016" name="Genome Announc.">
        <title>Draft genomes of two strains of Paenibacillus glucanolyticus with capability to degrade lignocellulose.</title>
        <authorList>
            <person name="Mathews S.L."/>
            <person name="Pawlak J."/>
            <person name="Grunden A.M."/>
        </authorList>
    </citation>
    <scope>NUCLEOTIDE SEQUENCE [LARGE SCALE GENOMIC DNA]</scope>
    <source>
        <strain evidence="1">SLM1</strain>
    </source>
</reference>
<dbReference type="OrthoDB" id="2659454at2"/>
<dbReference type="CDD" id="cd00882">
    <property type="entry name" value="Ras_like_GTPase"/>
    <property type="match status" value="1"/>
</dbReference>
<name>A0A163G5W3_9BACL</name>
<gene>
    <name evidence="1" type="ORF">AWU65_01795</name>
</gene>
<dbReference type="EMBL" id="LWMH01000001">
    <property type="protein sequence ID" value="KZS44748.1"/>
    <property type="molecule type" value="Genomic_DNA"/>
</dbReference>
<protein>
    <submittedName>
        <fullName evidence="1">Uncharacterized protein</fullName>
    </submittedName>
</protein>
<dbReference type="InterPro" id="IPR027417">
    <property type="entry name" value="P-loop_NTPase"/>
</dbReference>
<organism evidence="1 2">
    <name type="scientific">Paenibacillus glucanolyticus</name>
    <dbReference type="NCBI Taxonomy" id="59843"/>
    <lineage>
        <taxon>Bacteria</taxon>
        <taxon>Bacillati</taxon>
        <taxon>Bacillota</taxon>
        <taxon>Bacilli</taxon>
        <taxon>Bacillales</taxon>
        <taxon>Paenibacillaceae</taxon>
        <taxon>Paenibacillus</taxon>
    </lineage>
</organism>
<proteinExistence type="predicted"/>
<dbReference type="AlphaFoldDB" id="A0A163G5W3"/>
<keyword evidence="2" id="KW-1185">Reference proteome</keyword>